<name>A0ABT4GQD6_9BACL</name>
<keyword evidence="2" id="KW-1185">Reference proteome</keyword>
<evidence type="ECO:0000313" key="2">
    <source>
        <dbReference type="Proteomes" id="UP001527099"/>
    </source>
</evidence>
<sequence>MKFKQTDGQNQCIERITTSHLVVGIDIVKETHVAQATNFRGIVLSNRHLTFSNAIEGFEKYIRLGEEVK</sequence>
<protein>
    <submittedName>
        <fullName evidence="1">IS110 family transposase</fullName>
    </submittedName>
</protein>
<proteinExistence type="predicted"/>
<dbReference type="Proteomes" id="UP001527099">
    <property type="component" value="Unassembled WGS sequence"/>
</dbReference>
<dbReference type="EMBL" id="JAMDMX010000215">
    <property type="protein sequence ID" value="MCY9698208.1"/>
    <property type="molecule type" value="Genomic_DNA"/>
</dbReference>
<comment type="caution">
    <text evidence="1">The sequence shown here is derived from an EMBL/GenBank/DDBJ whole genome shotgun (WGS) entry which is preliminary data.</text>
</comment>
<reference evidence="1 2" key="1">
    <citation type="submission" date="2022-05" db="EMBL/GenBank/DDBJ databases">
        <title>Genome Sequencing of Bee-Associated Microbes.</title>
        <authorList>
            <person name="Dunlap C."/>
        </authorList>
    </citation>
    <scope>NUCLEOTIDE SEQUENCE [LARGE SCALE GENOMIC DNA]</scope>
    <source>
        <strain evidence="1 2">NRRL B-14421</strain>
    </source>
</reference>
<organism evidence="1 2">
    <name type="scientific">Paenibacillus alginolyticus</name>
    <dbReference type="NCBI Taxonomy" id="59839"/>
    <lineage>
        <taxon>Bacteria</taxon>
        <taxon>Bacillati</taxon>
        <taxon>Bacillota</taxon>
        <taxon>Bacilli</taxon>
        <taxon>Bacillales</taxon>
        <taxon>Paenibacillaceae</taxon>
        <taxon>Paenibacillus</taxon>
    </lineage>
</organism>
<evidence type="ECO:0000313" key="1">
    <source>
        <dbReference type="EMBL" id="MCY9698208.1"/>
    </source>
</evidence>
<gene>
    <name evidence="1" type="ORF">M5X19_36010</name>
</gene>
<accession>A0ABT4GQD6</accession>